<keyword evidence="5" id="KW-0812">Transmembrane</keyword>
<feature type="signal peptide" evidence="6">
    <location>
        <begin position="1"/>
        <end position="18"/>
    </location>
</feature>
<dbReference type="InterPro" id="IPR006212">
    <property type="entry name" value="Furin_repeat"/>
</dbReference>
<dbReference type="EC" id="2.7.10.2" evidence="8"/>
<evidence type="ECO:0000313" key="9">
    <source>
        <dbReference type="Proteomes" id="UP000014680"/>
    </source>
</evidence>
<evidence type="ECO:0000313" key="8">
    <source>
        <dbReference type="EMBL" id="ELP91717.1"/>
    </source>
</evidence>
<dbReference type="OrthoDB" id="300641at2759"/>
<dbReference type="VEuPathDB" id="AmoebaDB:EIN_520140"/>
<feature type="transmembrane region" description="Helical" evidence="5">
    <location>
        <begin position="1259"/>
        <end position="1290"/>
    </location>
</feature>
<keyword evidence="9" id="KW-1185">Reference proteome</keyword>
<keyword evidence="8" id="KW-0808">Transferase</keyword>
<gene>
    <name evidence="8" type="ORF">EIN_520140</name>
</gene>
<dbReference type="PANTHER" id="PTHR45756:SF1">
    <property type="entry name" value="PROTEIN KINASE DOMAIN CONTAINING PROTEIN"/>
    <property type="match status" value="1"/>
</dbReference>
<evidence type="ECO:0000256" key="5">
    <source>
        <dbReference type="SAM" id="Phobius"/>
    </source>
</evidence>
<dbReference type="SUPFAM" id="SSF56112">
    <property type="entry name" value="Protein kinase-like (PK-like)"/>
    <property type="match status" value="1"/>
</dbReference>
<accession>A0A0A1U9L0</accession>
<protein>
    <submittedName>
        <fullName evidence="8">Protein serine/threonine kinase, putative</fullName>
        <ecNumber evidence="8">2.7.10.2</ecNumber>
    </submittedName>
</protein>
<dbReference type="RefSeq" id="XP_004258488.1">
    <property type="nucleotide sequence ID" value="XM_004258440.1"/>
</dbReference>
<dbReference type="EMBL" id="KB206450">
    <property type="protein sequence ID" value="ELP91717.1"/>
    <property type="molecule type" value="Genomic_DNA"/>
</dbReference>
<dbReference type="PROSITE" id="PS00108">
    <property type="entry name" value="PROTEIN_KINASE_ST"/>
    <property type="match status" value="1"/>
</dbReference>
<proteinExistence type="predicted"/>
<dbReference type="Pfam" id="PF07714">
    <property type="entry name" value="PK_Tyr_Ser-Thr"/>
    <property type="match status" value="1"/>
</dbReference>
<dbReference type="SMART" id="SM00261">
    <property type="entry name" value="FU"/>
    <property type="match status" value="4"/>
</dbReference>
<dbReference type="InterPro" id="IPR009030">
    <property type="entry name" value="Growth_fac_rcpt_cys_sf"/>
</dbReference>
<evidence type="ECO:0000256" key="2">
    <source>
        <dbReference type="ARBA" id="ARBA00022741"/>
    </source>
</evidence>
<name>A0A0A1U9L0_ENTIV</name>
<keyword evidence="5" id="KW-1133">Transmembrane helix</keyword>
<dbReference type="SMART" id="SM00220">
    <property type="entry name" value="S_TKc"/>
    <property type="match status" value="1"/>
</dbReference>
<feature type="binding site" evidence="4">
    <location>
        <position position="1469"/>
    </location>
    <ligand>
        <name>ATP</name>
        <dbReference type="ChEBI" id="CHEBI:30616"/>
    </ligand>
</feature>
<evidence type="ECO:0000256" key="3">
    <source>
        <dbReference type="ARBA" id="ARBA00022840"/>
    </source>
</evidence>
<keyword evidence="8" id="KW-0418">Kinase</keyword>
<dbReference type="CDD" id="cd13999">
    <property type="entry name" value="STKc_MAP3K-like"/>
    <property type="match status" value="1"/>
</dbReference>
<dbReference type="Gene3D" id="1.10.510.10">
    <property type="entry name" value="Transferase(Phosphotransferase) domain 1"/>
    <property type="match status" value="1"/>
</dbReference>
<keyword evidence="6" id="KW-0732">Signal</keyword>
<organism evidence="8 9">
    <name type="scientific">Entamoeba invadens IP1</name>
    <dbReference type="NCBI Taxonomy" id="370355"/>
    <lineage>
        <taxon>Eukaryota</taxon>
        <taxon>Amoebozoa</taxon>
        <taxon>Evosea</taxon>
        <taxon>Archamoebae</taxon>
        <taxon>Mastigamoebida</taxon>
        <taxon>Entamoebidae</taxon>
        <taxon>Entamoeba</taxon>
    </lineage>
</organism>
<dbReference type="GO" id="GO:0004674">
    <property type="term" value="F:protein serine/threonine kinase activity"/>
    <property type="evidence" value="ECO:0007669"/>
    <property type="project" value="UniProtKB-KW"/>
</dbReference>
<dbReference type="InterPro" id="IPR001245">
    <property type="entry name" value="Ser-Thr/Tyr_kinase_cat_dom"/>
</dbReference>
<dbReference type="InterPro" id="IPR053215">
    <property type="entry name" value="TKL_Ser/Thr_kinase"/>
</dbReference>
<evidence type="ECO:0000256" key="6">
    <source>
        <dbReference type="SAM" id="SignalP"/>
    </source>
</evidence>
<keyword evidence="1" id="KW-0723">Serine/threonine-protein kinase</keyword>
<feature type="chain" id="PRO_5001980354" evidence="6">
    <location>
        <begin position="19"/>
        <end position="1706"/>
    </location>
</feature>
<dbReference type="PANTHER" id="PTHR45756">
    <property type="entry name" value="PALMITOYLTRANSFERASE"/>
    <property type="match status" value="1"/>
</dbReference>
<dbReference type="GeneID" id="14890693"/>
<dbReference type="KEGG" id="eiv:EIN_520140"/>
<dbReference type="GO" id="GO:0005524">
    <property type="term" value="F:ATP binding"/>
    <property type="evidence" value="ECO:0007669"/>
    <property type="project" value="UniProtKB-UniRule"/>
</dbReference>
<dbReference type="GO" id="GO:0004715">
    <property type="term" value="F:non-membrane spanning protein tyrosine kinase activity"/>
    <property type="evidence" value="ECO:0007669"/>
    <property type="project" value="UniProtKB-EC"/>
</dbReference>
<keyword evidence="2 4" id="KW-0547">Nucleotide-binding</keyword>
<feature type="domain" description="Protein kinase" evidence="7">
    <location>
        <begin position="1441"/>
        <end position="1705"/>
    </location>
</feature>
<keyword evidence="3 4" id="KW-0067">ATP-binding</keyword>
<dbReference type="SUPFAM" id="SSF57184">
    <property type="entry name" value="Growth factor receptor domain"/>
    <property type="match status" value="3"/>
</dbReference>
<dbReference type="InterPro" id="IPR000719">
    <property type="entry name" value="Prot_kinase_dom"/>
</dbReference>
<dbReference type="InterPro" id="IPR017441">
    <property type="entry name" value="Protein_kinase_ATP_BS"/>
</dbReference>
<dbReference type="PROSITE" id="PS50011">
    <property type="entry name" value="PROTEIN_KINASE_DOM"/>
    <property type="match status" value="1"/>
</dbReference>
<evidence type="ECO:0000256" key="4">
    <source>
        <dbReference type="PROSITE-ProRule" id="PRU10141"/>
    </source>
</evidence>
<sequence>MIINSLVVIYYLIISVKSGDDWCEVNSVITWYYNYNTCFRDHWNYKDGDFNFENGCCLNETKTFEETTSGGYEYRTFKFKDGAVINLKTLFIREQYSQHSFYVSERARPEGLFVSLGCYNNEKFCRKSVDDGKILGIDLHYRGISIYSDIKENIRIDDYIEKNEMPPQLFIDGKETPNNVEFIYRYLKNYDYAFSRRRFLFTGNVDDGNVRVLYEKLNDEKYYNGRPVCERNGFKRFLAFLDGEDLANVMNTTCNCKRINDMEIIGDDNWYYPDCKYNSSLFDLDLTTDVFETQFNVNIQITKWYSIIFSTFKYYVLNSIQITNSLLSFETLEMNQDTNVIVNMNVIIQNLQINSIGMYQFSYDLNVVNVIYNEQLNNKILFIILGKLTNTNNVLSSCGFRAFYTINDGYMCYCNNTGGTWDPSLENVLYKGDCFNNTQQSKLTLQLDADIYNPTETQKWQQINILNNNITIDGVNELIMSVIHLESDLFLYTKITITNEIQFVKNAHCIVKNEGIMTLQQSAQITLINVTNNTNHNGKIQVESGGVFKYLNIQNAIQWVNTTPIDFCVELFSFQNNQESTFTLSNSIFIEKKLMRVCPNSIFPFQKTCCNFTGNNMDDYQSYEEKVLHCPINNENATIILKNIFFEQLGDFKGIFSQDSENYKQIKFEKKQELNTQFHETIETTLFVSNNSLNNGNYKLLFGTLKLFIGTNFGFEISTQKMNEKLSQNPLVIISDTNYPCKALEAKAVENEISRCLACNNSYYYQNNTCNPISNYCNNIYTTKTYSICEECELGYEANRNNCVQCRSQCQRCSNNKCVLCEKDYYYDKDGTCSRMNNAKGYIVLYELQRTRKCVIGYYSSFVDCLPCSQNCIQCYNSSICQICNTKSFLVENETSKFCGIQSGVELSSNTKVIFCKNSFYLNYEENNCEKCSLKYGELCDFCDSKKCFNCSQDGVINTITGKCEILTETHCQMTQNTHCTICTTPNYSINSSGLCDINTNCLVSWKNEKCLVCDEGYFHDVNNSCVTIETHFNNCTHSISEKDRCYQCITGYFLIHNQCEKCLENCIDCYNKEQCLLCQDGYYLQNNGSCSHVSDISNHCKRLIRGGSSCALCDLKYFRNSKGMCEKCIESCADCNQNSTCLNCDKDNYLLTDSTKCISYDELVNCTSKSQSGCLLCNTGFYIDNQKCLPCNTKTDNCTECVQYGVCVLCEDTFILKNEKCIPINKVSKCLEITNSKCSKCSFWHVPESSGTSCNVHVVWWVIFISVLFVVIIILTLVILTIIIILKILEHKRHEKERKKTCLFVMSSSNIKFLKTSNDDIVVNMKEIQFESVSYGDIKVDEETRELICVGNISKNIVKVQFTFKESNYKYSFRTQPEVIAIPKGKACEFEIFLTPNCSTKIDDNIYLFSANLTSGKTSESQIQIRAKTEISTKLDPDELIENKKVGEGSFGIVYHGEFRGSDVAIKKMKEMNQSDKAIQEFEKEVAMLDKFRSEYIVHFYGAVFIPNKICMVTEFAQYGSVRDLMKHKKSEDVALNMKVKFCLDGAKGVFYLHENGVLHRDIKPDNFLVFSLDLNDKVNAKLTDFGSARNVNQLVSNMTFTKGIGTPKYMAPEVLNKEKYTKGADVFSFAITMYEVLTWKDPFPKEKFRFPWSIADFISAGKRFDRPEEIPEKLFDILKVMWNQSSRERCDIKKTIEMLENYLK</sequence>
<dbReference type="InterPro" id="IPR008271">
    <property type="entry name" value="Ser/Thr_kinase_AS"/>
</dbReference>
<dbReference type="PROSITE" id="PS00107">
    <property type="entry name" value="PROTEIN_KINASE_ATP"/>
    <property type="match status" value="1"/>
</dbReference>
<dbReference type="Proteomes" id="UP000014680">
    <property type="component" value="Unassembled WGS sequence"/>
</dbReference>
<keyword evidence="5" id="KW-0472">Membrane</keyword>
<dbReference type="Gene3D" id="3.30.200.20">
    <property type="entry name" value="Phosphorylase Kinase, domain 1"/>
    <property type="match status" value="1"/>
</dbReference>
<dbReference type="Gene3D" id="2.10.220.10">
    <property type="entry name" value="Hormone Receptor, Insulin-like Growth Factor Receptor 1, Chain A, domain 2"/>
    <property type="match status" value="2"/>
</dbReference>
<dbReference type="InterPro" id="IPR011009">
    <property type="entry name" value="Kinase-like_dom_sf"/>
</dbReference>
<evidence type="ECO:0000256" key="1">
    <source>
        <dbReference type="ARBA" id="ARBA00022527"/>
    </source>
</evidence>
<evidence type="ECO:0000259" key="7">
    <source>
        <dbReference type="PROSITE" id="PS50011"/>
    </source>
</evidence>
<reference evidence="8 9" key="1">
    <citation type="submission" date="2012-10" db="EMBL/GenBank/DDBJ databases">
        <authorList>
            <person name="Zafar N."/>
            <person name="Inman J."/>
            <person name="Hall N."/>
            <person name="Lorenzi H."/>
            <person name="Caler E."/>
        </authorList>
    </citation>
    <scope>NUCLEOTIDE SEQUENCE [LARGE SCALE GENOMIC DNA]</scope>
    <source>
        <strain evidence="8 9">IP1</strain>
    </source>
</reference>